<organism evidence="2 3">
    <name type="scientific">Nephila pilipes</name>
    <name type="common">Giant wood spider</name>
    <name type="synonym">Nephila maculata</name>
    <dbReference type="NCBI Taxonomy" id="299642"/>
    <lineage>
        <taxon>Eukaryota</taxon>
        <taxon>Metazoa</taxon>
        <taxon>Ecdysozoa</taxon>
        <taxon>Arthropoda</taxon>
        <taxon>Chelicerata</taxon>
        <taxon>Arachnida</taxon>
        <taxon>Araneae</taxon>
        <taxon>Araneomorphae</taxon>
        <taxon>Entelegynae</taxon>
        <taxon>Araneoidea</taxon>
        <taxon>Nephilidae</taxon>
        <taxon>Nephila</taxon>
    </lineage>
</organism>
<comment type="caution">
    <text evidence="2">The sequence shown here is derived from an EMBL/GenBank/DDBJ whole genome shotgun (WGS) entry which is preliminary data.</text>
</comment>
<reference evidence="2" key="1">
    <citation type="submission" date="2020-08" db="EMBL/GenBank/DDBJ databases">
        <title>Multicomponent nature underlies the extraordinary mechanical properties of spider dragline silk.</title>
        <authorList>
            <person name="Kono N."/>
            <person name="Nakamura H."/>
            <person name="Mori M."/>
            <person name="Yoshida Y."/>
            <person name="Ohtoshi R."/>
            <person name="Malay A.D."/>
            <person name="Moran D.A.P."/>
            <person name="Tomita M."/>
            <person name="Numata K."/>
            <person name="Arakawa K."/>
        </authorList>
    </citation>
    <scope>NUCLEOTIDE SEQUENCE</scope>
</reference>
<dbReference type="AlphaFoldDB" id="A0A8X6U1A6"/>
<protein>
    <submittedName>
        <fullName evidence="2">Uncharacterized protein</fullName>
    </submittedName>
</protein>
<proteinExistence type="predicted"/>
<evidence type="ECO:0000256" key="1">
    <source>
        <dbReference type="SAM" id="MobiDB-lite"/>
    </source>
</evidence>
<keyword evidence="3" id="KW-1185">Reference proteome</keyword>
<feature type="compositionally biased region" description="Basic and acidic residues" evidence="1">
    <location>
        <begin position="14"/>
        <end position="24"/>
    </location>
</feature>
<evidence type="ECO:0000313" key="3">
    <source>
        <dbReference type="Proteomes" id="UP000887013"/>
    </source>
</evidence>
<evidence type="ECO:0000313" key="2">
    <source>
        <dbReference type="EMBL" id="GFT71647.1"/>
    </source>
</evidence>
<name>A0A8X6U1A6_NEPPI</name>
<feature type="region of interest" description="Disordered" evidence="1">
    <location>
        <begin position="1"/>
        <end position="24"/>
    </location>
</feature>
<dbReference type="Proteomes" id="UP000887013">
    <property type="component" value="Unassembled WGS sequence"/>
</dbReference>
<sequence length="106" mass="12298">MERHNYKCSGIDSSHSHGDHNDHPLQRHSSLLTFQWTVLFVPIQRHTGSYGSSFSMGQHWMGRMRGGKRQGLKWTLELSFRSTGVEAPDTFVSYQKCWRQEGERGM</sequence>
<accession>A0A8X6U1A6</accession>
<dbReference type="EMBL" id="BMAW01116683">
    <property type="protein sequence ID" value="GFT71647.1"/>
    <property type="molecule type" value="Genomic_DNA"/>
</dbReference>
<gene>
    <name evidence="2" type="ORF">NPIL_658731</name>
</gene>